<feature type="binding site" evidence="3">
    <location>
        <position position="19"/>
    </location>
    <ligand>
        <name>a divalent metal cation</name>
        <dbReference type="ChEBI" id="CHEBI:60240"/>
    </ligand>
</feature>
<accession>A0A841J026</accession>
<feature type="binding site" evidence="3">
    <location>
        <position position="199"/>
    </location>
    <ligand>
        <name>a divalent metal cation</name>
        <dbReference type="ChEBI" id="CHEBI:60240"/>
    </ligand>
</feature>
<gene>
    <name evidence="5" type="ORF">FHS92_001926</name>
</gene>
<dbReference type="PRINTS" id="PR01790">
    <property type="entry name" value="SMP30FAMILY"/>
</dbReference>
<dbReference type="EMBL" id="JACIJP010000002">
    <property type="protein sequence ID" value="MBB6124197.1"/>
    <property type="molecule type" value="Genomic_DNA"/>
</dbReference>
<comment type="caution">
    <text evidence="5">The sequence shown here is derived from an EMBL/GenBank/DDBJ whole genome shotgun (WGS) entry which is preliminary data.</text>
</comment>
<keyword evidence="6" id="KW-1185">Reference proteome</keyword>
<dbReference type="InterPro" id="IPR013658">
    <property type="entry name" value="SGL"/>
</dbReference>
<dbReference type="Proteomes" id="UP000552700">
    <property type="component" value="Unassembled WGS sequence"/>
</dbReference>
<dbReference type="GO" id="GO:0004341">
    <property type="term" value="F:gluconolactonase activity"/>
    <property type="evidence" value="ECO:0007669"/>
    <property type="project" value="TreeGrafter"/>
</dbReference>
<feature type="active site" description="Proton donor/acceptor" evidence="2">
    <location>
        <position position="199"/>
    </location>
</feature>
<reference evidence="5 6" key="1">
    <citation type="submission" date="2020-08" db="EMBL/GenBank/DDBJ databases">
        <title>Genomic Encyclopedia of Type Strains, Phase IV (KMG-IV): sequencing the most valuable type-strain genomes for metagenomic binning, comparative biology and taxonomic classification.</title>
        <authorList>
            <person name="Goeker M."/>
        </authorList>
    </citation>
    <scope>NUCLEOTIDE SEQUENCE [LARGE SCALE GENOMIC DNA]</scope>
    <source>
        <strain evidence="5 6">DSM 102255</strain>
    </source>
</reference>
<dbReference type="InterPro" id="IPR011042">
    <property type="entry name" value="6-blade_b-propeller_TolB-like"/>
</dbReference>
<keyword evidence="3" id="KW-0862">Zinc</keyword>
<feature type="binding site" evidence="3">
    <location>
        <position position="104"/>
    </location>
    <ligand>
        <name>substrate</name>
    </ligand>
</feature>
<dbReference type="PANTHER" id="PTHR10907">
    <property type="entry name" value="REGUCALCIN"/>
    <property type="match status" value="1"/>
</dbReference>
<organism evidence="5 6">
    <name type="scientific">Sphingobium subterraneum</name>
    <dbReference type="NCBI Taxonomy" id="627688"/>
    <lineage>
        <taxon>Bacteria</taxon>
        <taxon>Pseudomonadati</taxon>
        <taxon>Pseudomonadota</taxon>
        <taxon>Alphaproteobacteria</taxon>
        <taxon>Sphingomonadales</taxon>
        <taxon>Sphingomonadaceae</taxon>
        <taxon>Sphingobium</taxon>
    </lineage>
</organism>
<feature type="domain" description="SMP-30/Gluconolactonase/LRE-like region" evidence="4">
    <location>
        <begin position="17"/>
        <end position="258"/>
    </location>
</feature>
<protein>
    <submittedName>
        <fullName evidence="5">Sugar lactone lactonase YvrE</fullName>
    </submittedName>
</protein>
<proteinExistence type="inferred from homology"/>
<comment type="similarity">
    <text evidence="1">Belongs to the SMP-30/CGR1 family.</text>
</comment>
<dbReference type="Pfam" id="PF08450">
    <property type="entry name" value="SGL"/>
    <property type="match status" value="1"/>
</dbReference>
<name>A0A841J026_9SPHN</name>
<dbReference type="PANTHER" id="PTHR10907:SF47">
    <property type="entry name" value="REGUCALCIN"/>
    <property type="match status" value="1"/>
</dbReference>
<dbReference type="SUPFAM" id="SSF63829">
    <property type="entry name" value="Calcium-dependent phosphotriesterase"/>
    <property type="match status" value="1"/>
</dbReference>
<evidence type="ECO:0000313" key="6">
    <source>
        <dbReference type="Proteomes" id="UP000552700"/>
    </source>
</evidence>
<dbReference type="InterPro" id="IPR005511">
    <property type="entry name" value="SMP-30"/>
</dbReference>
<evidence type="ECO:0000259" key="4">
    <source>
        <dbReference type="Pfam" id="PF08450"/>
    </source>
</evidence>
<feature type="binding site" evidence="3">
    <location>
        <position position="102"/>
    </location>
    <ligand>
        <name>substrate</name>
    </ligand>
</feature>
<evidence type="ECO:0000256" key="1">
    <source>
        <dbReference type="ARBA" id="ARBA00008853"/>
    </source>
</evidence>
<dbReference type="GO" id="GO:0019853">
    <property type="term" value="P:L-ascorbic acid biosynthetic process"/>
    <property type="evidence" value="ECO:0007669"/>
    <property type="project" value="TreeGrafter"/>
</dbReference>
<dbReference type="AlphaFoldDB" id="A0A841J026"/>
<dbReference type="Gene3D" id="2.120.10.30">
    <property type="entry name" value="TolB, C-terminal domain"/>
    <property type="match status" value="1"/>
</dbReference>
<evidence type="ECO:0000256" key="3">
    <source>
        <dbReference type="PIRSR" id="PIRSR605511-2"/>
    </source>
</evidence>
<comment type="cofactor">
    <cofactor evidence="3">
        <name>Zn(2+)</name>
        <dbReference type="ChEBI" id="CHEBI:29105"/>
    </cofactor>
    <text evidence="3">Binds 1 divalent metal cation per subunit.</text>
</comment>
<keyword evidence="3" id="KW-0479">Metal-binding</keyword>
<evidence type="ECO:0000313" key="5">
    <source>
        <dbReference type="EMBL" id="MBB6124197.1"/>
    </source>
</evidence>
<dbReference type="RefSeq" id="WP_184079912.1">
    <property type="nucleotide sequence ID" value="NZ_JACIJP010000002.1"/>
</dbReference>
<sequence>MPMSSSATPLVECRNRLGEGPVWVERDQSLYWVDIRTPAIWRRDWASGDVTLYDPPWPVTALAPHAAGGFIAGTMHGLALIDPERGAYDHLADLEPDVPGNRCNDGKVDRAGRFWAGTMDDAEEQASGQLFRVDSPTHWTLMDGGYRVTNGPAFSRDNRIMYHADSALGRIYRYALDEAGEIVTREEFVHFERADGYPDGMSVDAQSHLWVAFWDGWCLRRLSPEGHCVETLEVPVQRPTSCTFAGSGLDTLVITSARIGIPENELARQPLAGALFITTPAVGGMADVPFGG</sequence>
<evidence type="ECO:0000256" key="2">
    <source>
        <dbReference type="PIRSR" id="PIRSR605511-1"/>
    </source>
</evidence>
<feature type="binding site" evidence="3">
    <location>
        <position position="150"/>
    </location>
    <ligand>
        <name>a divalent metal cation</name>
        <dbReference type="ChEBI" id="CHEBI:60240"/>
    </ligand>
</feature>
<dbReference type="GO" id="GO:0005509">
    <property type="term" value="F:calcium ion binding"/>
    <property type="evidence" value="ECO:0007669"/>
    <property type="project" value="TreeGrafter"/>
</dbReference>